<evidence type="ECO:0000313" key="3">
    <source>
        <dbReference type="Proteomes" id="UP001204562"/>
    </source>
</evidence>
<accession>A0AAW5JG93</accession>
<gene>
    <name evidence="1" type="ORF">NE579_00715</name>
    <name evidence="2" type="ORF">NE579_00990</name>
</gene>
<name>A0AAW5JG93_9FIRM</name>
<dbReference type="RefSeq" id="WP_256302902.1">
    <property type="nucleotide sequence ID" value="NZ_JANFYS010000001.1"/>
</dbReference>
<evidence type="ECO:0000313" key="2">
    <source>
        <dbReference type="EMBL" id="MCQ4769041.1"/>
    </source>
</evidence>
<dbReference type="Proteomes" id="UP001204562">
    <property type="component" value="Unassembled WGS sequence"/>
</dbReference>
<comment type="caution">
    <text evidence="2">The sequence shown here is derived from an EMBL/GenBank/DDBJ whole genome shotgun (WGS) entry which is preliminary data.</text>
</comment>
<reference evidence="2" key="1">
    <citation type="submission" date="2022-06" db="EMBL/GenBank/DDBJ databases">
        <title>Isolation of gut microbiota from human fecal samples.</title>
        <authorList>
            <person name="Pamer E.G."/>
            <person name="Barat B."/>
            <person name="Waligurski E."/>
            <person name="Medina S."/>
            <person name="Paddock L."/>
            <person name="Mostad J."/>
        </authorList>
    </citation>
    <scope>NUCLEOTIDE SEQUENCE</scope>
    <source>
        <strain evidence="2">DFI.9.91</strain>
    </source>
</reference>
<protein>
    <submittedName>
        <fullName evidence="2">Uncharacterized protein</fullName>
    </submittedName>
</protein>
<organism evidence="2 3">
    <name type="scientific">Intestinimonas massiliensis</name>
    <name type="common">ex Afouda et al. 2020</name>
    <dbReference type="NCBI Taxonomy" id="1673721"/>
    <lineage>
        <taxon>Bacteria</taxon>
        <taxon>Bacillati</taxon>
        <taxon>Bacillota</taxon>
        <taxon>Clostridia</taxon>
        <taxon>Eubacteriales</taxon>
        <taxon>Intestinimonas</taxon>
    </lineage>
</organism>
<sequence>MRLPYLQPHTERKRQTVRFGGLNYGEQAAEGEISEALNLSTRLYPSLTQRLGRFRVSGDYVSPTALFLWQGKLVVVDGATLYYDGESMGTISEGEKQFAVVNTKLCIFPDQKYLDLESKVLEDLGAVFELASGTSAQFSGSTLAFEQYHAVQTNSDTVWNLLGSSERHRTYFKTYTDIVWKGDGTYELTGEQITWLITARDFDRVAGRYVLFRRQETENVNTLEPNFRTVYWHDEMSGANKNDIETWREETSYEPHDVRGYYGRLKSGAVESQDSGGPIQVTYQFEVIDGRLGNTPLSGRFKEGDRVDITGATNPSNNQEGAAIQSVADYSITFQDVAFTSETATGGVMVRRKIPDLEYICESENRLWGCEGHTIHASALGDPTNFFTFAGVSTDSYSVAVGSDGDFTGCAAYSGDVLFFKERVLHKLIGAYPAEYAMYTYNVPGIQDGCHKSAVVVNEVLYYKARDGVYAYTGGRPYCVSGKLGVRAFDRAVAGTDGCRYSISMRELGTLRWGLYVYDPTAGLWTREDDARVVDFAAGPESLYFLTGGQILYQGDEGSHPDPFPWMAQFAPFYDGTQSRKRHNRLLLRLELPPKAWALAEVRRDGGPWEAVWRGAGAQSNSFRIPILPRRCDRMEVRLSGEGGFVLRGMTWEYAPGGEG</sequence>
<dbReference type="EMBL" id="JANFYS010000001">
    <property type="protein sequence ID" value="MCQ4768988.1"/>
    <property type="molecule type" value="Genomic_DNA"/>
</dbReference>
<dbReference type="AlphaFoldDB" id="A0AAW5JG93"/>
<evidence type="ECO:0000313" key="1">
    <source>
        <dbReference type="EMBL" id="MCQ4768988.1"/>
    </source>
</evidence>
<dbReference type="EMBL" id="JANFYS010000001">
    <property type="protein sequence ID" value="MCQ4769041.1"/>
    <property type="molecule type" value="Genomic_DNA"/>
</dbReference>
<proteinExistence type="predicted"/>